<keyword evidence="5" id="KW-1185">Reference proteome</keyword>
<dbReference type="InterPro" id="IPR012891">
    <property type="entry name" value="GCK_dom"/>
</dbReference>
<accession>A0A6D2JDR7</accession>
<comment type="caution">
    <text evidence="4">The sequence shown here is derived from an EMBL/GenBank/DDBJ whole genome shotgun (WGS) entry which is preliminary data.</text>
</comment>
<gene>
    <name evidence="4" type="ORF">MERR_LOCUS25088</name>
</gene>
<feature type="coiled-coil region" evidence="1">
    <location>
        <begin position="119"/>
        <end position="155"/>
    </location>
</feature>
<protein>
    <recommendedName>
        <fullName evidence="3">GCK domain-containing protein</fullName>
    </recommendedName>
</protein>
<feature type="domain" description="GCK" evidence="3">
    <location>
        <begin position="60"/>
        <end position="129"/>
    </location>
</feature>
<reference evidence="4" key="1">
    <citation type="submission" date="2020-01" db="EMBL/GenBank/DDBJ databases">
        <authorList>
            <person name="Mishra B."/>
        </authorList>
    </citation>
    <scope>NUCLEOTIDE SEQUENCE [LARGE SCALE GENOMIC DNA]</scope>
</reference>
<sequence length="155" mass="17213">MSSTNPKAVTSETKAKTGNDPSTHQGGDSSATSQDPNISKTVSTENNLNQTNKEAEEDCEECSLRRFIKEGECKDIFIEVDNCVDDEDDVNKCRDASMKLMTCMFTNSDYYGPYLVAQKKALTQAYKTALEELEIAEEAMAVAKKKKEAEETEEN</sequence>
<keyword evidence="1" id="KW-0175">Coiled coil</keyword>
<evidence type="ECO:0000313" key="5">
    <source>
        <dbReference type="Proteomes" id="UP000467841"/>
    </source>
</evidence>
<organism evidence="4 5">
    <name type="scientific">Microthlaspi erraticum</name>
    <dbReference type="NCBI Taxonomy" id="1685480"/>
    <lineage>
        <taxon>Eukaryota</taxon>
        <taxon>Viridiplantae</taxon>
        <taxon>Streptophyta</taxon>
        <taxon>Embryophyta</taxon>
        <taxon>Tracheophyta</taxon>
        <taxon>Spermatophyta</taxon>
        <taxon>Magnoliopsida</taxon>
        <taxon>eudicotyledons</taxon>
        <taxon>Gunneridae</taxon>
        <taxon>Pentapetalae</taxon>
        <taxon>rosids</taxon>
        <taxon>malvids</taxon>
        <taxon>Brassicales</taxon>
        <taxon>Brassicaceae</taxon>
        <taxon>Coluteocarpeae</taxon>
        <taxon>Microthlaspi</taxon>
    </lineage>
</organism>
<evidence type="ECO:0000313" key="4">
    <source>
        <dbReference type="EMBL" id="CAA7037853.1"/>
    </source>
</evidence>
<dbReference type="SMART" id="SM01227">
    <property type="entry name" value="GCK"/>
    <property type="match status" value="1"/>
</dbReference>
<dbReference type="AlphaFoldDB" id="A0A6D2JDR7"/>
<dbReference type="PANTHER" id="PTHR34357:SF14">
    <property type="entry name" value="F7A19.14 PROTEIN-RELATED"/>
    <property type="match status" value="1"/>
</dbReference>
<evidence type="ECO:0000256" key="1">
    <source>
        <dbReference type="SAM" id="Coils"/>
    </source>
</evidence>
<name>A0A6D2JDR7_9BRAS</name>
<proteinExistence type="predicted"/>
<evidence type="ECO:0000259" key="3">
    <source>
        <dbReference type="SMART" id="SM01227"/>
    </source>
</evidence>
<feature type="compositionally biased region" description="Polar residues" evidence="2">
    <location>
        <begin position="1"/>
        <end position="12"/>
    </location>
</feature>
<dbReference type="OrthoDB" id="1106888at2759"/>
<dbReference type="PANTHER" id="PTHR34357">
    <property type="entry name" value="F7A19.14 PROTEIN-RELATED"/>
    <property type="match status" value="1"/>
</dbReference>
<dbReference type="EMBL" id="CACVBM020001184">
    <property type="protein sequence ID" value="CAA7037853.1"/>
    <property type="molecule type" value="Genomic_DNA"/>
</dbReference>
<feature type="region of interest" description="Disordered" evidence="2">
    <location>
        <begin position="1"/>
        <end position="56"/>
    </location>
</feature>
<feature type="compositionally biased region" description="Polar residues" evidence="2">
    <location>
        <begin position="19"/>
        <end position="52"/>
    </location>
</feature>
<dbReference type="Proteomes" id="UP000467841">
    <property type="component" value="Unassembled WGS sequence"/>
</dbReference>
<dbReference type="Pfam" id="PF07802">
    <property type="entry name" value="GCK"/>
    <property type="match status" value="1"/>
</dbReference>
<evidence type="ECO:0000256" key="2">
    <source>
        <dbReference type="SAM" id="MobiDB-lite"/>
    </source>
</evidence>